<feature type="domain" description="ABC transporter" evidence="7">
    <location>
        <begin position="259"/>
        <end position="501"/>
    </location>
</feature>
<feature type="domain" description="ABC transporter" evidence="7">
    <location>
        <begin position="5"/>
        <end position="249"/>
    </location>
</feature>
<evidence type="ECO:0000313" key="9">
    <source>
        <dbReference type="Proteomes" id="UP001241603"/>
    </source>
</evidence>
<proteinExistence type="inferred from homology"/>
<dbReference type="PANTHER" id="PTHR43790:SF9">
    <property type="entry name" value="GALACTOFURANOSE TRANSPORTER ATP-BINDING PROTEIN YTFR"/>
    <property type="match status" value="1"/>
</dbReference>
<keyword evidence="9" id="KW-1185">Reference proteome</keyword>
<keyword evidence="2" id="KW-0813">Transport</keyword>
<keyword evidence="3 8" id="KW-0762">Sugar transport</keyword>
<gene>
    <name evidence="8" type="ORF">QO014_001435</name>
</gene>
<dbReference type="Gene3D" id="3.40.50.300">
    <property type="entry name" value="P-loop containing nucleotide triphosphate hydrolases"/>
    <property type="match status" value="2"/>
</dbReference>
<evidence type="ECO:0000256" key="5">
    <source>
        <dbReference type="ARBA" id="ARBA00022741"/>
    </source>
</evidence>
<comment type="caution">
    <text evidence="8">The sequence shown here is derived from an EMBL/GenBank/DDBJ whole genome shotgun (WGS) entry which is preliminary data.</text>
</comment>
<dbReference type="PANTHER" id="PTHR43790">
    <property type="entry name" value="CARBOHYDRATE TRANSPORT ATP-BINDING PROTEIN MG119-RELATED"/>
    <property type="match status" value="1"/>
</dbReference>
<dbReference type="RefSeq" id="WP_266347987.1">
    <property type="nucleotide sequence ID" value="NZ_JAPKNG010000002.1"/>
</dbReference>
<protein>
    <submittedName>
        <fullName evidence="8">ABC-type sugar transport system ATPase subunit</fullName>
    </submittedName>
</protein>
<dbReference type="SMART" id="SM00382">
    <property type="entry name" value="AAA"/>
    <property type="match status" value="2"/>
</dbReference>
<sequence length="505" mass="53442">MRAVVSLEDVRKSFGATRALDGVSFDLAEGEVHALVGENGAGKSTLINVLAGVVRPDSGRLVVDGVRRDFQTTHDAKSAGIATVFQELSLVDGLSIAENICAGRPPSRFGLIDRRSQWARSVEALRMLGVQLQPEMTVGRLLASQRQLVEVAKALDQISATAGTEGRARVLILDEPTSALNPDEKSALFRAVRALRSQGVAIIYISHHLDEVLALADRITVLRDGATVWTRPAAGMDSDTMVRAMVGRDVQRAVRSRVSAGDEIARFEDVGARGRIEGVSFSLRRGEILGVAGLDGSGRESVARLLAGIERSTSGRIVLAGRDHPGSLRAAMALGLGYVPDDRKTLGLFLDMPIAENAVAAGLSSVSRLGLMNADAIRLAGAGVMKRHGVKADSPRRAVSALSGGNQQKVLFGKWLRRDPAILVVEEPTKGVDIGAKRDIHDQLVAHARAGAAVLVVSSDLPELLELSDRIAVLHRGRIAGIVDGPTATEEMVMTLAAGATPRAA</sequence>
<dbReference type="InterPro" id="IPR027417">
    <property type="entry name" value="P-loop_NTPase"/>
</dbReference>
<evidence type="ECO:0000256" key="1">
    <source>
        <dbReference type="ARBA" id="ARBA00005417"/>
    </source>
</evidence>
<dbReference type="InterPro" id="IPR003593">
    <property type="entry name" value="AAA+_ATPase"/>
</dbReference>
<reference evidence="8 9" key="1">
    <citation type="submission" date="2023-07" db="EMBL/GenBank/DDBJ databases">
        <title>Genomic Encyclopedia of Type Strains, Phase IV (KMG-IV): sequencing the most valuable type-strain genomes for metagenomic binning, comparative biology and taxonomic classification.</title>
        <authorList>
            <person name="Goeker M."/>
        </authorList>
    </citation>
    <scope>NUCLEOTIDE SEQUENCE [LARGE SCALE GENOMIC DNA]</scope>
    <source>
        <strain evidence="8 9">B6-8</strain>
    </source>
</reference>
<keyword evidence="6" id="KW-0067">ATP-binding</keyword>
<evidence type="ECO:0000256" key="6">
    <source>
        <dbReference type="ARBA" id="ARBA00022840"/>
    </source>
</evidence>
<evidence type="ECO:0000256" key="4">
    <source>
        <dbReference type="ARBA" id="ARBA00022737"/>
    </source>
</evidence>
<keyword evidence="4" id="KW-0677">Repeat</keyword>
<dbReference type="Proteomes" id="UP001241603">
    <property type="component" value="Unassembled WGS sequence"/>
</dbReference>
<dbReference type="InterPro" id="IPR050107">
    <property type="entry name" value="ABC_carbohydrate_import_ATPase"/>
</dbReference>
<dbReference type="PROSITE" id="PS50893">
    <property type="entry name" value="ABC_TRANSPORTER_2"/>
    <property type="match status" value="2"/>
</dbReference>
<evidence type="ECO:0000256" key="2">
    <source>
        <dbReference type="ARBA" id="ARBA00022448"/>
    </source>
</evidence>
<keyword evidence="5" id="KW-0547">Nucleotide-binding</keyword>
<dbReference type="InterPro" id="IPR003439">
    <property type="entry name" value="ABC_transporter-like_ATP-bd"/>
</dbReference>
<organism evidence="8 9">
    <name type="scientific">Kaistia dalseonensis</name>
    <dbReference type="NCBI Taxonomy" id="410840"/>
    <lineage>
        <taxon>Bacteria</taxon>
        <taxon>Pseudomonadati</taxon>
        <taxon>Pseudomonadota</taxon>
        <taxon>Alphaproteobacteria</taxon>
        <taxon>Hyphomicrobiales</taxon>
        <taxon>Kaistiaceae</taxon>
        <taxon>Kaistia</taxon>
    </lineage>
</organism>
<dbReference type="CDD" id="cd03215">
    <property type="entry name" value="ABC_Carb_Monos_II"/>
    <property type="match status" value="1"/>
</dbReference>
<dbReference type="PROSITE" id="PS00211">
    <property type="entry name" value="ABC_TRANSPORTER_1"/>
    <property type="match status" value="1"/>
</dbReference>
<evidence type="ECO:0000259" key="7">
    <source>
        <dbReference type="PROSITE" id="PS50893"/>
    </source>
</evidence>
<dbReference type="Pfam" id="PF00005">
    <property type="entry name" value="ABC_tran"/>
    <property type="match status" value="2"/>
</dbReference>
<accession>A0ABU0H5K4</accession>
<dbReference type="SUPFAM" id="SSF52540">
    <property type="entry name" value="P-loop containing nucleoside triphosphate hydrolases"/>
    <property type="match status" value="2"/>
</dbReference>
<evidence type="ECO:0000313" key="8">
    <source>
        <dbReference type="EMBL" id="MDQ0437050.1"/>
    </source>
</evidence>
<evidence type="ECO:0000256" key="3">
    <source>
        <dbReference type="ARBA" id="ARBA00022597"/>
    </source>
</evidence>
<dbReference type="InterPro" id="IPR017871">
    <property type="entry name" value="ABC_transporter-like_CS"/>
</dbReference>
<dbReference type="CDD" id="cd03216">
    <property type="entry name" value="ABC_Carb_Monos_I"/>
    <property type="match status" value="1"/>
</dbReference>
<name>A0ABU0H5K4_9HYPH</name>
<comment type="similarity">
    <text evidence="1">Belongs to the ABC transporter superfamily.</text>
</comment>
<dbReference type="EMBL" id="JAUSVO010000002">
    <property type="protein sequence ID" value="MDQ0437050.1"/>
    <property type="molecule type" value="Genomic_DNA"/>
</dbReference>